<dbReference type="PANTHER" id="PTHR43976:SF16">
    <property type="entry name" value="SHORT-CHAIN DEHYDROGENASE_REDUCTASE FAMILY PROTEIN"/>
    <property type="match status" value="1"/>
</dbReference>
<dbReference type="EMBL" id="JANLCJ010000001">
    <property type="protein sequence ID" value="MCS5732292.1"/>
    <property type="molecule type" value="Genomic_DNA"/>
</dbReference>
<dbReference type="PRINTS" id="PR00081">
    <property type="entry name" value="GDHRDH"/>
</dbReference>
<dbReference type="CDD" id="cd05374">
    <property type="entry name" value="17beta-HSD-like_SDR_c"/>
    <property type="match status" value="1"/>
</dbReference>
<keyword evidence="6" id="KW-1185">Reference proteome</keyword>
<dbReference type="Proteomes" id="UP001165586">
    <property type="component" value="Unassembled WGS sequence"/>
</dbReference>
<dbReference type="Gene3D" id="3.40.50.720">
    <property type="entry name" value="NAD(P)-binding Rossmann-like Domain"/>
    <property type="match status" value="1"/>
</dbReference>
<dbReference type="SMART" id="SM00822">
    <property type="entry name" value="PKS_KR"/>
    <property type="match status" value="1"/>
</dbReference>
<dbReference type="InterPro" id="IPR057326">
    <property type="entry name" value="KR_dom"/>
</dbReference>
<evidence type="ECO:0000256" key="1">
    <source>
        <dbReference type="ARBA" id="ARBA00006484"/>
    </source>
</evidence>
<evidence type="ECO:0000256" key="3">
    <source>
        <dbReference type="RuleBase" id="RU000363"/>
    </source>
</evidence>
<dbReference type="InterPro" id="IPR036291">
    <property type="entry name" value="NAD(P)-bd_dom_sf"/>
</dbReference>
<dbReference type="PANTHER" id="PTHR43976">
    <property type="entry name" value="SHORT CHAIN DEHYDROGENASE"/>
    <property type="match status" value="1"/>
</dbReference>
<dbReference type="RefSeq" id="WP_259536860.1">
    <property type="nucleotide sequence ID" value="NZ_JANLCJ010000001.1"/>
</dbReference>
<sequence length="282" mass="29666">MSVWFITGASRGFGIEIVRQALSRGDQVIATARRPETITEQFPDAADVLLALPLDVTDAGEVAQAVEQGTKRFGRIDVLVNNAGRGLLGAAEEASDAEVRAVFEVNVFGLLTVTRGVLPTLRHQRSGTIINISSVAGFVSRPGWGVYASTKFAVEAISEGLGKELAPLGISVVAIEPGAFRTNFLDSSSLVEAATCIPDYADTAGATRRWAADTNNAQEGDPVKAAAVIVDLAHRGTVPERLQLGADSFATVSAKVALVAREQAEWHDVSHSTAVGDTQAED</sequence>
<name>A0ABT2GWG6_9MICO</name>
<dbReference type="InterPro" id="IPR051911">
    <property type="entry name" value="SDR_oxidoreductase"/>
</dbReference>
<evidence type="ECO:0000259" key="4">
    <source>
        <dbReference type="SMART" id="SM00822"/>
    </source>
</evidence>
<feature type="domain" description="Ketoreductase" evidence="4">
    <location>
        <begin position="2"/>
        <end position="178"/>
    </location>
</feature>
<comment type="similarity">
    <text evidence="1 3">Belongs to the short-chain dehydrogenases/reductases (SDR) family.</text>
</comment>
<proteinExistence type="inferred from homology"/>
<dbReference type="NCBIfam" id="NF004824">
    <property type="entry name" value="PRK06180.1"/>
    <property type="match status" value="1"/>
</dbReference>
<evidence type="ECO:0000313" key="5">
    <source>
        <dbReference type="EMBL" id="MCS5732292.1"/>
    </source>
</evidence>
<comment type="caution">
    <text evidence="5">The sequence shown here is derived from an EMBL/GenBank/DDBJ whole genome shotgun (WGS) entry which is preliminary data.</text>
</comment>
<dbReference type="InterPro" id="IPR002347">
    <property type="entry name" value="SDR_fam"/>
</dbReference>
<dbReference type="SUPFAM" id="SSF51735">
    <property type="entry name" value="NAD(P)-binding Rossmann-fold domains"/>
    <property type="match status" value="1"/>
</dbReference>
<evidence type="ECO:0000313" key="6">
    <source>
        <dbReference type="Proteomes" id="UP001165586"/>
    </source>
</evidence>
<dbReference type="PROSITE" id="PS00061">
    <property type="entry name" value="ADH_SHORT"/>
    <property type="match status" value="1"/>
</dbReference>
<organism evidence="5 6">
    <name type="scientific">Herbiconiux daphne</name>
    <dbReference type="NCBI Taxonomy" id="2970914"/>
    <lineage>
        <taxon>Bacteria</taxon>
        <taxon>Bacillati</taxon>
        <taxon>Actinomycetota</taxon>
        <taxon>Actinomycetes</taxon>
        <taxon>Micrococcales</taxon>
        <taxon>Microbacteriaceae</taxon>
        <taxon>Herbiconiux</taxon>
    </lineage>
</organism>
<accession>A0ABT2GWG6</accession>
<evidence type="ECO:0000256" key="2">
    <source>
        <dbReference type="ARBA" id="ARBA00023002"/>
    </source>
</evidence>
<reference evidence="5" key="1">
    <citation type="submission" date="2022-08" db="EMBL/GenBank/DDBJ databases">
        <authorList>
            <person name="Deng Y."/>
            <person name="Han X.-F."/>
            <person name="Zhang Y.-Q."/>
        </authorList>
    </citation>
    <scope>NUCLEOTIDE SEQUENCE</scope>
    <source>
        <strain evidence="5">CPCC 203386</strain>
    </source>
</reference>
<dbReference type="InterPro" id="IPR020904">
    <property type="entry name" value="Sc_DH/Rdtase_CS"/>
</dbReference>
<dbReference type="Pfam" id="PF00106">
    <property type="entry name" value="adh_short"/>
    <property type="match status" value="1"/>
</dbReference>
<gene>
    <name evidence="5" type="ORF">N1032_00850</name>
</gene>
<dbReference type="PRINTS" id="PR00080">
    <property type="entry name" value="SDRFAMILY"/>
</dbReference>
<keyword evidence="2" id="KW-0560">Oxidoreductase</keyword>
<protein>
    <submittedName>
        <fullName evidence="5">Oxidoreductase</fullName>
    </submittedName>
</protein>